<evidence type="ECO:0000313" key="4">
    <source>
        <dbReference type="Proteomes" id="UP000630445"/>
    </source>
</evidence>
<dbReference type="Proteomes" id="UP000630445">
    <property type="component" value="Unassembled WGS sequence"/>
</dbReference>
<dbReference type="OrthoDB" id="201515at2759"/>
<organism evidence="2 4">
    <name type="scientific">Aspergillus hiratsukae</name>
    <dbReference type="NCBI Taxonomy" id="1194566"/>
    <lineage>
        <taxon>Eukaryota</taxon>
        <taxon>Fungi</taxon>
        <taxon>Dikarya</taxon>
        <taxon>Ascomycota</taxon>
        <taxon>Pezizomycotina</taxon>
        <taxon>Eurotiomycetes</taxon>
        <taxon>Eurotiomycetidae</taxon>
        <taxon>Eurotiales</taxon>
        <taxon>Aspergillaceae</taxon>
        <taxon>Aspergillus</taxon>
        <taxon>Aspergillus subgen. Fumigati</taxon>
    </lineage>
</organism>
<dbReference type="PANTHER" id="PTHR11750">
    <property type="entry name" value="PROTEIN N-TERMINAL AMIDASE"/>
    <property type="match status" value="1"/>
</dbReference>
<dbReference type="PROSITE" id="PS50263">
    <property type="entry name" value="CN_HYDROLASE"/>
    <property type="match status" value="1"/>
</dbReference>
<proteinExistence type="predicted"/>
<protein>
    <recommendedName>
        <fullName evidence="1">CN hydrolase domain-containing protein</fullName>
    </recommendedName>
</protein>
<evidence type="ECO:0000313" key="3">
    <source>
        <dbReference type="EMBL" id="KAF7160989.1"/>
    </source>
</evidence>
<dbReference type="InterPro" id="IPR036526">
    <property type="entry name" value="C-N_Hydrolase_sf"/>
</dbReference>
<dbReference type="InterPro" id="IPR039703">
    <property type="entry name" value="Nta1"/>
</dbReference>
<dbReference type="PANTHER" id="PTHR11750:SF26">
    <property type="entry name" value="PROTEIN N-TERMINAL AMIDASE"/>
    <property type="match status" value="1"/>
</dbReference>
<name>A0A8H6UCJ3_9EURO</name>
<dbReference type="EMBL" id="JACBAF010002254">
    <property type="protein sequence ID" value="KAF7160989.1"/>
    <property type="molecule type" value="Genomic_DNA"/>
</dbReference>
<feature type="domain" description="CN hydrolase" evidence="1">
    <location>
        <begin position="1"/>
        <end position="334"/>
    </location>
</feature>
<dbReference type="Proteomes" id="UP000662466">
    <property type="component" value="Unassembled WGS sequence"/>
</dbReference>
<dbReference type="GO" id="GO:0070773">
    <property type="term" value="F:protein-N-terminal glutamine amidohydrolase activity"/>
    <property type="evidence" value="ECO:0007669"/>
    <property type="project" value="InterPro"/>
</dbReference>
<dbReference type="InterPro" id="IPR003010">
    <property type="entry name" value="C-N_Hydrolase"/>
</dbReference>
<dbReference type="EMBL" id="JACBAD010002062">
    <property type="protein sequence ID" value="KAF7118693.1"/>
    <property type="molecule type" value="Genomic_DNA"/>
</dbReference>
<dbReference type="CDD" id="cd07566">
    <property type="entry name" value="ScNTA1_like"/>
    <property type="match status" value="1"/>
</dbReference>
<comment type="caution">
    <text evidence="2">The sequence shown here is derived from an EMBL/GenBank/DDBJ whole genome shotgun (WGS) entry which is preliminary data.</text>
</comment>
<reference evidence="2" key="1">
    <citation type="submission" date="2020-06" db="EMBL/GenBank/DDBJ databases">
        <title>Draft genome sequences of strains closely related to Aspergillus parafelis and Aspergillus hiratsukae.</title>
        <authorList>
            <person name="Dos Santos R.A.C."/>
            <person name="Rivero-Menendez O."/>
            <person name="Steenwyk J.L."/>
            <person name="Mead M.E."/>
            <person name="Goldman G.H."/>
            <person name="Alastruey-Izquierdo A."/>
            <person name="Rokas A."/>
        </authorList>
    </citation>
    <scope>NUCLEOTIDE SEQUENCE</scope>
    <source>
        <strain evidence="2">CNM-CM5793</strain>
        <strain evidence="3">CNM-CM6106</strain>
    </source>
</reference>
<dbReference type="GO" id="GO:0008418">
    <property type="term" value="F:protein-N-terminal asparagine amidohydrolase activity"/>
    <property type="evidence" value="ECO:0007669"/>
    <property type="project" value="InterPro"/>
</dbReference>
<keyword evidence="4" id="KW-1185">Reference proteome</keyword>
<sequence>MRIATLQFAPRVGDVDGNIKRANELLNSGNVAGRAQAGIESLKPDLLVLPELALTGYNFPSLEAIRPFLEPAGMGVSAAWARETATRLECKVCVGYPEIEIGGVDAAAAGAECSAQPQEKYYNSLLVVDERGEVLVNYRKTFLYFTDETWAAEGTAERGFHELVFNSCSGSGSSGGGDVLTSRVATSFGICMDINPYKFEAPFTAWEFANRVLDSKSQLVILSMAWTTFMSREELDALADKPDLDTFNYWIQRFWPLVKEKMRHDADSGFDGHEAESAKKKIVIVFGNRCGEEGSVRYAGTSAIIAITQRPRVLQEGDPGGELPFDVNILCWDMLGATTEGICFADTSADPKMVFGLVKASQT</sequence>
<gene>
    <name evidence="2" type="ORF">CNMCM5793_008232</name>
    <name evidence="3" type="ORF">CNMCM6106_008318</name>
</gene>
<dbReference type="GO" id="GO:0030163">
    <property type="term" value="P:protein catabolic process"/>
    <property type="evidence" value="ECO:0007669"/>
    <property type="project" value="TreeGrafter"/>
</dbReference>
<evidence type="ECO:0000313" key="2">
    <source>
        <dbReference type="EMBL" id="KAF7118693.1"/>
    </source>
</evidence>
<dbReference type="AlphaFoldDB" id="A0A8H6UCJ3"/>
<dbReference type="SUPFAM" id="SSF56317">
    <property type="entry name" value="Carbon-nitrogen hydrolase"/>
    <property type="match status" value="1"/>
</dbReference>
<accession>A0A8H6UCJ3</accession>
<dbReference type="FunFam" id="3.60.110.10:FF:000018">
    <property type="entry name" value="Protein N-terminal asparagine amidohydrolase"/>
    <property type="match status" value="1"/>
</dbReference>
<evidence type="ECO:0000259" key="1">
    <source>
        <dbReference type="PROSITE" id="PS50263"/>
    </source>
</evidence>
<dbReference type="Gene3D" id="3.60.110.10">
    <property type="entry name" value="Carbon-nitrogen hydrolase"/>
    <property type="match status" value="1"/>
</dbReference>
<dbReference type="Pfam" id="PF00795">
    <property type="entry name" value="CN_hydrolase"/>
    <property type="match status" value="1"/>
</dbReference>